<dbReference type="RefSeq" id="WP_086029360.1">
    <property type="nucleotide sequence ID" value="NZ_LAPZ01000001.1"/>
</dbReference>
<feature type="transmembrane region" description="Helical" evidence="1">
    <location>
        <begin position="208"/>
        <end position="225"/>
    </location>
</feature>
<dbReference type="Proteomes" id="UP000194221">
    <property type="component" value="Unassembled WGS sequence"/>
</dbReference>
<comment type="caution">
    <text evidence="2">The sequence shown here is derived from an EMBL/GenBank/DDBJ whole genome shotgun (WGS) entry which is preliminary data.</text>
</comment>
<keyword evidence="3" id="KW-1185">Reference proteome</keyword>
<feature type="transmembrane region" description="Helical" evidence="1">
    <location>
        <begin position="111"/>
        <end position="129"/>
    </location>
</feature>
<dbReference type="STRING" id="1635173.WH52_02625"/>
<keyword evidence="1" id="KW-0812">Transmembrane</keyword>
<accession>A0A1Y2PGH9</accession>
<dbReference type="EMBL" id="LAPZ01000001">
    <property type="protein sequence ID" value="OSY89545.1"/>
    <property type="molecule type" value="Genomic_DNA"/>
</dbReference>
<feature type="transmembrane region" description="Helical" evidence="1">
    <location>
        <begin position="149"/>
        <end position="169"/>
    </location>
</feature>
<feature type="transmembrane region" description="Helical" evidence="1">
    <location>
        <begin position="245"/>
        <end position="263"/>
    </location>
</feature>
<dbReference type="OrthoDB" id="151583at2"/>
<gene>
    <name evidence="2" type="ORF">WH52_02625</name>
</gene>
<keyword evidence="1" id="KW-1133">Transmembrane helix</keyword>
<reference evidence="2 3" key="1">
    <citation type="submission" date="2015-03" db="EMBL/GenBank/DDBJ databases">
        <title>Genome sequence of Tenacibaculum sp. S2-2, isolated from intestinal microbiota of sea cucumber, Apostichopus japonicas.</title>
        <authorList>
            <person name="Shao Z."/>
            <person name="Wang L."/>
            <person name="Li X."/>
        </authorList>
    </citation>
    <scope>NUCLEOTIDE SEQUENCE [LARGE SCALE GENOMIC DNA]</scope>
    <source>
        <strain evidence="2 3">S2-2</strain>
    </source>
</reference>
<name>A0A1Y2PGH9_9FLAO</name>
<dbReference type="AlphaFoldDB" id="A0A1Y2PGH9"/>
<feature type="transmembrane region" description="Helical" evidence="1">
    <location>
        <begin position="175"/>
        <end position="196"/>
    </location>
</feature>
<feature type="transmembrane region" description="Helical" evidence="1">
    <location>
        <begin position="77"/>
        <end position="99"/>
    </location>
</feature>
<dbReference type="InParanoid" id="A0A1Y2PGH9"/>
<evidence type="ECO:0000313" key="2">
    <source>
        <dbReference type="EMBL" id="OSY89545.1"/>
    </source>
</evidence>
<feature type="transmembrane region" description="Helical" evidence="1">
    <location>
        <begin position="45"/>
        <end position="65"/>
    </location>
</feature>
<sequence length="270" mass="30098">MILLGAVFGLIAEGLVNLTLFNPNYAGTTLLKYGFIPQLGTSFNYAIFIITLHTVWSMSAPIAIAEGFAGKRSREPWLHTSELIVVGIFSILGLAGTAISTIKRFDFIASIPQYISIVLSIFLIIFIAFKVIKKPFKKSVIEKDKTLSIWLVLIISFVLSSTFQLWFHYAPNHKFSYLFGLLGFMVLDILAIIIFTTWAAQKNWKAKHILMAATGAILTYGWFGLRRLIVSGHTAMGIPTKTIDIIGQVCLLILLLLISIISLKKLQKEE</sequence>
<organism evidence="2 3">
    <name type="scientific">Tenacibaculum holothuriorum</name>
    <dbReference type="NCBI Taxonomy" id="1635173"/>
    <lineage>
        <taxon>Bacteria</taxon>
        <taxon>Pseudomonadati</taxon>
        <taxon>Bacteroidota</taxon>
        <taxon>Flavobacteriia</taxon>
        <taxon>Flavobacteriales</taxon>
        <taxon>Flavobacteriaceae</taxon>
        <taxon>Tenacibaculum</taxon>
    </lineage>
</organism>
<protein>
    <submittedName>
        <fullName evidence="2">Uncharacterized protein</fullName>
    </submittedName>
</protein>
<proteinExistence type="predicted"/>
<keyword evidence="1" id="KW-0472">Membrane</keyword>
<evidence type="ECO:0000313" key="3">
    <source>
        <dbReference type="Proteomes" id="UP000194221"/>
    </source>
</evidence>
<evidence type="ECO:0000256" key="1">
    <source>
        <dbReference type="SAM" id="Phobius"/>
    </source>
</evidence>